<dbReference type="EMBL" id="FOOQ01000006">
    <property type="protein sequence ID" value="SFG91863.1"/>
    <property type="molecule type" value="Genomic_DNA"/>
</dbReference>
<dbReference type="PANTHER" id="PTHR11803">
    <property type="entry name" value="2-IMINOBUTANOATE/2-IMINOPROPANOATE DEAMINASE RIDA"/>
    <property type="match status" value="1"/>
</dbReference>
<keyword evidence="2" id="KW-1185">Reference proteome</keyword>
<dbReference type="GO" id="GO:0005829">
    <property type="term" value="C:cytosol"/>
    <property type="evidence" value="ECO:0007669"/>
    <property type="project" value="TreeGrafter"/>
</dbReference>
<dbReference type="AlphaFoldDB" id="A0A1I2VS61"/>
<dbReference type="InterPro" id="IPR035959">
    <property type="entry name" value="RutC-like_sf"/>
</dbReference>
<dbReference type="CDD" id="cd00448">
    <property type="entry name" value="YjgF_YER057c_UK114_family"/>
    <property type="match status" value="1"/>
</dbReference>
<gene>
    <name evidence="1" type="ORF">SAMN04488063_3298</name>
</gene>
<dbReference type="Gene3D" id="3.30.1330.40">
    <property type="entry name" value="RutC-like"/>
    <property type="match status" value="1"/>
</dbReference>
<proteinExistence type="predicted"/>
<dbReference type="Pfam" id="PF01042">
    <property type="entry name" value="Ribonuc_L-PSP"/>
    <property type="match status" value="1"/>
</dbReference>
<sequence length="125" mass="13787">MHDNVTRHESDRLNALGGYGVQKRGLQLVFFDGQTPDERTALKRGVKEQTAAALERVTTVAAESDVGTDDIMRTTVYLTEMDRLPEVRSAYDDFFDGRRPSMTVVGVDALPNDAAVQIEATGVDR</sequence>
<dbReference type="Proteomes" id="UP000198876">
    <property type="component" value="Unassembled WGS sequence"/>
</dbReference>
<dbReference type="PANTHER" id="PTHR11803:SF39">
    <property type="entry name" value="2-IMINOBUTANOATE_2-IMINOPROPANOATE DEAMINASE"/>
    <property type="match status" value="1"/>
</dbReference>
<dbReference type="GO" id="GO:0019239">
    <property type="term" value="F:deaminase activity"/>
    <property type="evidence" value="ECO:0007669"/>
    <property type="project" value="TreeGrafter"/>
</dbReference>
<accession>A0A1I2VS61</accession>
<name>A0A1I2VS61_9EURY</name>
<dbReference type="InterPro" id="IPR006175">
    <property type="entry name" value="YjgF/YER057c/UK114"/>
</dbReference>
<reference evidence="2" key="1">
    <citation type="submission" date="2016-10" db="EMBL/GenBank/DDBJ databases">
        <authorList>
            <person name="Varghese N."/>
            <person name="Submissions S."/>
        </authorList>
    </citation>
    <scope>NUCLEOTIDE SEQUENCE [LARGE SCALE GENOMIC DNA]</scope>
    <source>
        <strain evidence="2">CGMCC 1.7739</strain>
    </source>
</reference>
<dbReference type="OrthoDB" id="371655at2157"/>
<dbReference type="STRING" id="553467.SAMN04488063_3298"/>
<evidence type="ECO:0000313" key="1">
    <source>
        <dbReference type="EMBL" id="SFG91863.1"/>
    </source>
</evidence>
<organism evidence="1 2">
    <name type="scientific">Halopelagius inordinatus</name>
    <dbReference type="NCBI Taxonomy" id="553467"/>
    <lineage>
        <taxon>Archaea</taxon>
        <taxon>Methanobacteriati</taxon>
        <taxon>Methanobacteriota</taxon>
        <taxon>Stenosarchaea group</taxon>
        <taxon>Halobacteria</taxon>
        <taxon>Halobacteriales</taxon>
        <taxon>Haloferacaceae</taxon>
    </lineage>
</organism>
<protein>
    <submittedName>
        <fullName evidence="1">2-iminobutanoate/2-iminopropanoate deaminase</fullName>
    </submittedName>
</protein>
<dbReference type="SUPFAM" id="SSF55298">
    <property type="entry name" value="YjgF-like"/>
    <property type="match status" value="1"/>
</dbReference>
<dbReference type="RefSeq" id="WP_092893661.1">
    <property type="nucleotide sequence ID" value="NZ_FOOQ01000006.1"/>
</dbReference>
<evidence type="ECO:0000313" key="2">
    <source>
        <dbReference type="Proteomes" id="UP000198876"/>
    </source>
</evidence>